<dbReference type="EMBL" id="FNFT01000005">
    <property type="protein sequence ID" value="SDK20852.1"/>
    <property type="molecule type" value="Genomic_DNA"/>
</dbReference>
<dbReference type="OrthoDB" id="46231at2157"/>
<dbReference type="STRING" id="2200.GCA_001571405_01682"/>
<evidence type="ECO:0000256" key="2">
    <source>
        <dbReference type="ARBA" id="ARBA00023125"/>
    </source>
</evidence>
<dbReference type="Gene3D" id="1.10.10.10">
    <property type="entry name" value="Winged helix-like DNA-binding domain superfamily/Winged helix DNA-binding domain"/>
    <property type="match status" value="1"/>
</dbReference>
<dbReference type="PANTHER" id="PTHR43132:SF2">
    <property type="entry name" value="ARSENICAL RESISTANCE OPERON REPRESSOR ARSR-RELATED"/>
    <property type="match status" value="1"/>
</dbReference>
<dbReference type="InterPro" id="IPR036388">
    <property type="entry name" value="WH-like_DNA-bd_sf"/>
</dbReference>
<keyword evidence="3" id="KW-0804">Transcription</keyword>
<dbReference type="PANTHER" id="PTHR43132">
    <property type="entry name" value="ARSENICAL RESISTANCE OPERON REPRESSOR ARSR-RELATED"/>
    <property type="match status" value="1"/>
</dbReference>
<dbReference type="PRINTS" id="PR00778">
    <property type="entry name" value="HTHARSR"/>
</dbReference>
<evidence type="ECO:0000313" key="5">
    <source>
        <dbReference type="EMBL" id="SDK20852.1"/>
    </source>
</evidence>
<evidence type="ECO:0000259" key="4">
    <source>
        <dbReference type="PROSITE" id="PS50987"/>
    </source>
</evidence>
<dbReference type="NCBIfam" id="NF033788">
    <property type="entry name" value="HTH_metalloreg"/>
    <property type="match status" value="1"/>
</dbReference>
<keyword evidence="2" id="KW-0238">DNA-binding</keyword>
<dbReference type="SMART" id="SM00418">
    <property type="entry name" value="HTH_ARSR"/>
    <property type="match status" value="1"/>
</dbReference>
<dbReference type="InterPro" id="IPR051011">
    <property type="entry name" value="Metal_resp_trans_reg"/>
</dbReference>
<dbReference type="Pfam" id="PF01022">
    <property type="entry name" value="HTH_5"/>
    <property type="match status" value="1"/>
</dbReference>
<keyword evidence="1" id="KW-0805">Transcription regulation</keyword>
<proteinExistence type="predicted"/>
<reference evidence="5 6" key="1">
    <citation type="submission" date="2016-10" db="EMBL/GenBank/DDBJ databases">
        <authorList>
            <person name="Varghese N."/>
            <person name="Submissions S."/>
        </authorList>
    </citation>
    <scope>NUCLEOTIDE SEQUENCE [LARGE SCALE GENOMIC DNA]</scope>
    <source>
        <strain evidence="5 6">DSM 2373</strain>
    </source>
</reference>
<accession>A0A1G9A0F7</accession>
<dbReference type="AlphaFoldDB" id="A0A1G9A0F7"/>
<evidence type="ECO:0000256" key="1">
    <source>
        <dbReference type="ARBA" id="ARBA00023015"/>
    </source>
</evidence>
<dbReference type="SUPFAM" id="SSF46785">
    <property type="entry name" value="Winged helix' DNA-binding domain"/>
    <property type="match status" value="1"/>
</dbReference>
<evidence type="ECO:0000313" key="6">
    <source>
        <dbReference type="Proteomes" id="UP000326500"/>
    </source>
</evidence>
<keyword evidence="6" id="KW-1185">Reference proteome</keyword>
<organism evidence="5 6">
    <name type="scientific">Methanoculleus thermophilus</name>
    <dbReference type="NCBI Taxonomy" id="2200"/>
    <lineage>
        <taxon>Archaea</taxon>
        <taxon>Methanobacteriati</taxon>
        <taxon>Methanobacteriota</taxon>
        <taxon>Stenosarchaea group</taxon>
        <taxon>Methanomicrobia</taxon>
        <taxon>Methanomicrobiales</taxon>
        <taxon>Methanomicrobiaceae</taxon>
        <taxon>Methanoculleus</taxon>
    </lineage>
</organism>
<name>A0A1G9A0F7_9EURY</name>
<dbReference type="RefSeq" id="WP_066957936.1">
    <property type="nucleotide sequence ID" value="NZ_BCNX01000008.1"/>
</dbReference>
<dbReference type="Proteomes" id="UP000326500">
    <property type="component" value="Unassembled WGS sequence"/>
</dbReference>
<feature type="domain" description="HTH arsR-type" evidence="4">
    <location>
        <begin position="36"/>
        <end position="127"/>
    </location>
</feature>
<dbReference type="PROSITE" id="PS50987">
    <property type="entry name" value="HTH_ARSR_2"/>
    <property type="match status" value="1"/>
</dbReference>
<evidence type="ECO:0000256" key="3">
    <source>
        <dbReference type="ARBA" id="ARBA00023163"/>
    </source>
</evidence>
<sequence>MAGGEEYQDTSLPLPPGVEESLCQCGGITGLIEQLPADAVLERESSVHRALGDPLRLKILTMLSVQPLCVCVVKAVLGIADSKLSYHLGVLKKANLIAGEAQGNWIIYRLTAEGEAWAQQIVDDNGS</sequence>
<protein>
    <submittedName>
        <fullName evidence="5">Transcriptional regulator, ArsR family</fullName>
    </submittedName>
</protein>
<dbReference type="InterPro" id="IPR001845">
    <property type="entry name" value="HTH_ArsR_DNA-bd_dom"/>
</dbReference>
<gene>
    <name evidence="5" type="ORF">SAMN04488571_105112</name>
</gene>
<dbReference type="GO" id="GO:0003700">
    <property type="term" value="F:DNA-binding transcription factor activity"/>
    <property type="evidence" value="ECO:0007669"/>
    <property type="project" value="InterPro"/>
</dbReference>
<dbReference type="InterPro" id="IPR036390">
    <property type="entry name" value="WH_DNA-bd_sf"/>
</dbReference>
<dbReference type="GO" id="GO:0003677">
    <property type="term" value="F:DNA binding"/>
    <property type="evidence" value="ECO:0007669"/>
    <property type="project" value="UniProtKB-KW"/>
</dbReference>
<dbReference type="CDD" id="cd00090">
    <property type="entry name" value="HTH_ARSR"/>
    <property type="match status" value="1"/>
</dbReference>
<dbReference type="InterPro" id="IPR011991">
    <property type="entry name" value="ArsR-like_HTH"/>
</dbReference>